<keyword evidence="2 5" id="KW-0238">DNA-binding</keyword>
<gene>
    <name evidence="10" type="primary">LOC113216877</name>
</gene>
<name>A0A6J1TNW1_FRAOC</name>
<reference evidence="10" key="1">
    <citation type="submission" date="2025-08" db="UniProtKB">
        <authorList>
            <consortium name="RefSeq"/>
        </authorList>
    </citation>
    <scope>IDENTIFICATION</scope>
    <source>
        <tissue evidence="10">Whole organism</tissue>
    </source>
</reference>
<dbReference type="InterPro" id="IPR020479">
    <property type="entry name" value="HD_metazoa"/>
</dbReference>
<dbReference type="SUPFAM" id="SSF46689">
    <property type="entry name" value="Homeodomain-like"/>
    <property type="match status" value="1"/>
</dbReference>
<evidence type="ECO:0000259" key="8">
    <source>
        <dbReference type="PROSITE" id="PS50071"/>
    </source>
</evidence>
<dbReference type="AlphaFoldDB" id="A0A6J1TNW1"/>
<keyword evidence="9" id="KW-1185">Reference proteome</keyword>
<dbReference type="Gene3D" id="1.10.10.60">
    <property type="entry name" value="Homeodomain-like"/>
    <property type="match status" value="1"/>
</dbReference>
<evidence type="ECO:0000256" key="1">
    <source>
        <dbReference type="ARBA" id="ARBA00004123"/>
    </source>
</evidence>
<feature type="compositionally biased region" description="Low complexity" evidence="7">
    <location>
        <begin position="120"/>
        <end position="136"/>
    </location>
</feature>
<dbReference type="GeneID" id="113216877"/>
<evidence type="ECO:0000256" key="6">
    <source>
        <dbReference type="RuleBase" id="RU000682"/>
    </source>
</evidence>
<dbReference type="PANTHER" id="PTHR45664">
    <property type="entry name" value="PROTEIN ZERKNUELLT 1-RELATED"/>
    <property type="match status" value="1"/>
</dbReference>
<feature type="domain" description="Homeobox" evidence="8">
    <location>
        <begin position="21"/>
        <end position="81"/>
    </location>
</feature>
<dbReference type="InterPro" id="IPR017970">
    <property type="entry name" value="Homeobox_CS"/>
</dbReference>
<dbReference type="InterPro" id="IPR001356">
    <property type="entry name" value="HD"/>
</dbReference>
<dbReference type="GO" id="GO:0000981">
    <property type="term" value="F:DNA-binding transcription factor activity, RNA polymerase II-specific"/>
    <property type="evidence" value="ECO:0007669"/>
    <property type="project" value="InterPro"/>
</dbReference>
<evidence type="ECO:0000256" key="4">
    <source>
        <dbReference type="ARBA" id="ARBA00023242"/>
    </source>
</evidence>
<dbReference type="InterPro" id="IPR009057">
    <property type="entry name" value="Homeodomain-like_sf"/>
</dbReference>
<accession>A0A6J1TNW1</accession>
<sequence>MCVMPCLSLSADDARGSSLEASSKRKRTAFTSTQLLELERQFATTMYLTRMQRIQIATALRLSENQVKIWFQNRRVKRKKEEEGVGAEGHNHGGPHDAKLSSCCCLRTCNAPKRPKVATAATGSSSEGAGAGASASVPDCGGSGDAMNDRGCGVDLSDTNSNCSNVSDRDEHLRLKVESFKTEPNEG</sequence>
<dbReference type="Pfam" id="PF00046">
    <property type="entry name" value="Homeodomain"/>
    <property type="match status" value="1"/>
</dbReference>
<keyword evidence="4 5" id="KW-0539">Nucleus</keyword>
<dbReference type="PROSITE" id="PS50071">
    <property type="entry name" value="HOMEOBOX_2"/>
    <property type="match status" value="1"/>
</dbReference>
<dbReference type="GO" id="GO:0000978">
    <property type="term" value="F:RNA polymerase II cis-regulatory region sequence-specific DNA binding"/>
    <property type="evidence" value="ECO:0007669"/>
    <property type="project" value="TreeGrafter"/>
</dbReference>
<dbReference type="RefSeq" id="XP_026292491.1">
    <property type="nucleotide sequence ID" value="XM_026436706.2"/>
</dbReference>
<keyword evidence="3 5" id="KW-0371">Homeobox</keyword>
<dbReference type="OrthoDB" id="6159439at2759"/>
<evidence type="ECO:0000313" key="9">
    <source>
        <dbReference type="Proteomes" id="UP000504606"/>
    </source>
</evidence>
<evidence type="ECO:0000256" key="3">
    <source>
        <dbReference type="ARBA" id="ARBA00023155"/>
    </source>
</evidence>
<dbReference type="KEGG" id="foc:113216877"/>
<feature type="DNA-binding region" description="Homeobox" evidence="5">
    <location>
        <begin position="23"/>
        <end position="82"/>
    </location>
</feature>
<proteinExistence type="predicted"/>
<dbReference type="SMART" id="SM00389">
    <property type="entry name" value="HOX"/>
    <property type="match status" value="1"/>
</dbReference>
<organism evidence="9 10">
    <name type="scientific">Frankliniella occidentalis</name>
    <name type="common">Western flower thrips</name>
    <name type="synonym">Euthrips occidentalis</name>
    <dbReference type="NCBI Taxonomy" id="133901"/>
    <lineage>
        <taxon>Eukaryota</taxon>
        <taxon>Metazoa</taxon>
        <taxon>Ecdysozoa</taxon>
        <taxon>Arthropoda</taxon>
        <taxon>Hexapoda</taxon>
        <taxon>Insecta</taxon>
        <taxon>Pterygota</taxon>
        <taxon>Neoptera</taxon>
        <taxon>Paraneoptera</taxon>
        <taxon>Thysanoptera</taxon>
        <taxon>Terebrantia</taxon>
        <taxon>Thripoidea</taxon>
        <taxon>Thripidae</taxon>
        <taxon>Frankliniella</taxon>
    </lineage>
</organism>
<evidence type="ECO:0000256" key="2">
    <source>
        <dbReference type="ARBA" id="ARBA00023125"/>
    </source>
</evidence>
<evidence type="ECO:0000256" key="7">
    <source>
        <dbReference type="SAM" id="MobiDB-lite"/>
    </source>
</evidence>
<dbReference type="CDD" id="cd00086">
    <property type="entry name" value="homeodomain"/>
    <property type="match status" value="1"/>
</dbReference>
<comment type="subcellular location">
    <subcellularLocation>
        <location evidence="1 5 6">Nucleus</location>
    </subcellularLocation>
</comment>
<dbReference type="PROSITE" id="PS00027">
    <property type="entry name" value="HOMEOBOX_1"/>
    <property type="match status" value="1"/>
</dbReference>
<feature type="region of interest" description="Disordered" evidence="7">
    <location>
        <begin position="120"/>
        <end position="140"/>
    </location>
</feature>
<evidence type="ECO:0000313" key="10">
    <source>
        <dbReference type="RefSeq" id="XP_026292491.1"/>
    </source>
</evidence>
<dbReference type="GO" id="GO:0005634">
    <property type="term" value="C:nucleus"/>
    <property type="evidence" value="ECO:0007669"/>
    <property type="project" value="UniProtKB-SubCell"/>
</dbReference>
<evidence type="ECO:0000256" key="5">
    <source>
        <dbReference type="PROSITE-ProRule" id="PRU00108"/>
    </source>
</evidence>
<dbReference type="Proteomes" id="UP000504606">
    <property type="component" value="Unplaced"/>
</dbReference>
<dbReference type="PANTHER" id="PTHR45664:SF20">
    <property type="entry name" value="AGAP001560-PA"/>
    <property type="match status" value="1"/>
</dbReference>
<protein>
    <submittedName>
        <fullName evidence="10">GS homeobox 1-like</fullName>
    </submittedName>
</protein>
<dbReference type="PRINTS" id="PR00024">
    <property type="entry name" value="HOMEOBOX"/>
</dbReference>